<evidence type="ECO:0000313" key="2">
    <source>
        <dbReference type="Proteomes" id="UP001302059"/>
    </source>
</evidence>
<evidence type="ECO:0000313" key="1">
    <source>
        <dbReference type="EMBL" id="MDL2345363.1"/>
    </source>
</evidence>
<dbReference type="RefSeq" id="WP_285524882.1">
    <property type="nucleotide sequence ID" value="NZ_JASNGB010000188.1"/>
</dbReference>
<accession>A0ABT7JLN0</accession>
<organism evidence="1 2">
    <name type="scientific">Deinococcus rhizophilus</name>
    <dbReference type="NCBI Taxonomy" id="3049544"/>
    <lineage>
        <taxon>Bacteria</taxon>
        <taxon>Thermotogati</taxon>
        <taxon>Deinococcota</taxon>
        <taxon>Deinococci</taxon>
        <taxon>Deinococcales</taxon>
        <taxon>Deinococcaceae</taxon>
        <taxon>Deinococcus</taxon>
    </lineage>
</organism>
<protein>
    <submittedName>
        <fullName evidence="1">Uncharacterized protein</fullName>
    </submittedName>
</protein>
<keyword evidence="2" id="KW-1185">Reference proteome</keyword>
<reference evidence="1 2" key="1">
    <citation type="submission" date="2023-05" db="EMBL/GenBank/DDBJ databases">
        <authorList>
            <person name="Gao F."/>
        </authorList>
    </citation>
    <scope>NUCLEOTIDE SEQUENCE [LARGE SCALE GENOMIC DNA]</scope>
    <source>
        <strain evidence="1 2">MIMF12</strain>
    </source>
</reference>
<sequence length="145" mass="15568">MAGERPRAGRATKLYRVPAPWFIPFEVTGAAHLTEFLGRQLLPRLESIVALGAAQLLAEGPDWGYWLDADRIGLGTLKGPISFAQGLTAPLALSIGGLRLDAVQARAFHERLDALLKEYGELSGAQAGGQSYSIALLLARGSWQE</sequence>
<dbReference type="EMBL" id="JASNGB010000188">
    <property type="protein sequence ID" value="MDL2345363.1"/>
    <property type="molecule type" value="Genomic_DNA"/>
</dbReference>
<dbReference type="Proteomes" id="UP001302059">
    <property type="component" value="Unassembled WGS sequence"/>
</dbReference>
<proteinExistence type="predicted"/>
<gene>
    <name evidence="1" type="ORF">QOL99_14570</name>
</gene>
<comment type="caution">
    <text evidence="1">The sequence shown here is derived from an EMBL/GenBank/DDBJ whole genome shotgun (WGS) entry which is preliminary data.</text>
</comment>
<name>A0ABT7JLN0_9DEIO</name>